<dbReference type="OrthoDB" id="116380at2759"/>
<name>A0A183CZ91_9BILA</name>
<dbReference type="InterPro" id="IPR036412">
    <property type="entry name" value="HAD-like_sf"/>
</dbReference>
<evidence type="ECO:0000313" key="8">
    <source>
        <dbReference type="WBParaSite" id="GPUH_0000178601-mRNA-1"/>
    </source>
</evidence>
<dbReference type="PROSITE" id="PS00154">
    <property type="entry name" value="ATPASE_E1_E2"/>
    <property type="match status" value="1"/>
</dbReference>
<dbReference type="PANTHER" id="PTHR24093:SF253">
    <property type="entry name" value="PLASMA MEMBRANE CALCIUM-TRANSPORTING ATPASE MCA-1"/>
    <property type="match status" value="1"/>
</dbReference>
<reference evidence="8" key="1">
    <citation type="submission" date="2016-06" db="UniProtKB">
        <authorList>
            <consortium name="WormBaseParasite"/>
        </authorList>
    </citation>
    <scope>IDENTIFICATION</scope>
</reference>
<dbReference type="InterPro" id="IPR023299">
    <property type="entry name" value="ATPase_P-typ_cyto_dom_N"/>
</dbReference>
<proteinExistence type="predicted"/>
<dbReference type="GO" id="GO:0005886">
    <property type="term" value="C:plasma membrane"/>
    <property type="evidence" value="ECO:0007669"/>
    <property type="project" value="TreeGrafter"/>
</dbReference>
<accession>A0A183CZ91</accession>
<keyword evidence="2" id="KW-0812">Transmembrane</keyword>
<dbReference type="InterPro" id="IPR018303">
    <property type="entry name" value="ATPase_P-typ_P_site"/>
</dbReference>
<comment type="subcellular location">
    <subcellularLocation>
        <location evidence="1">Membrane</location>
    </subcellularLocation>
</comment>
<keyword evidence="3" id="KW-0460">Magnesium</keyword>
<dbReference type="GO" id="GO:0051480">
    <property type="term" value="P:regulation of cytosolic calcium ion concentration"/>
    <property type="evidence" value="ECO:0007669"/>
    <property type="project" value="TreeGrafter"/>
</dbReference>
<dbReference type="EMBL" id="UYRT01002323">
    <property type="protein sequence ID" value="VDK30922.1"/>
    <property type="molecule type" value="Genomic_DNA"/>
</dbReference>
<dbReference type="Pfam" id="PF13246">
    <property type="entry name" value="Cation_ATPase"/>
    <property type="match status" value="1"/>
</dbReference>
<dbReference type="SUPFAM" id="SSF81660">
    <property type="entry name" value="Metal cation-transporting ATPase, ATP-binding domain N"/>
    <property type="match status" value="1"/>
</dbReference>
<keyword evidence="5" id="KW-0472">Membrane</keyword>
<reference evidence="6 7" key="2">
    <citation type="submission" date="2018-11" db="EMBL/GenBank/DDBJ databases">
        <authorList>
            <consortium name="Pathogen Informatics"/>
        </authorList>
    </citation>
    <scope>NUCLEOTIDE SEQUENCE [LARGE SCALE GENOMIC DNA]</scope>
</reference>
<evidence type="ECO:0000256" key="5">
    <source>
        <dbReference type="ARBA" id="ARBA00023136"/>
    </source>
</evidence>
<protein>
    <submittedName>
        <fullName evidence="8">Transferred entry: 7.2.2.10</fullName>
    </submittedName>
</protein>
<dbReference type="AlphaFoldDB" id="A0A183CZ91"/>
<dbReference type="PRINTS" id="PR00121">
    <property type="entry name" value="NAKATPASE"/>
</dbReference>
<evidence type="ECO:0000256" key="4">
    <source>
        <dbReference type="ARBA" id="ARBA00022989"/>
    </source>
</evidence>
<evidence type="ECO:0000256" key="1">
    <source>
        <dbReference type="ARBA" id="ARBA00004370"/>
    </source>
</evidence>
<dbReference type="Gene3D" id="1.20.1110.10">
    <property type="entry name" value="Calcium-transporting ATPase, transmembrane domain"/>
    <property type="match status" value="1"/>
</dbReference>
<dbReference type="Proteomes" id="UP000271098">
    <property type="component" value="Unassembled WGS sequence"/>
</dbReference>
<evidence type="ECO:0000256" key="3">
    <source>
        <dbReference type="ARBA" id="ARBA00022842"/>
    </source>
</evidence>
<dbReference type="GO" id="GO:0005388">
    <property type="term" value="F:P-type calcium transporter activity"/>
    <property type="evidence" value="ECO:0007669"/>
    <property type="project" value="TreeGrafter"/>
</dbReference>
<dbReference type="Gene3D" id="3.40.1110.10">
    <property type="entry name" value="Calcium-transporting ATPase, cytoplasmic domain N"/>
    <property type="match status" value="1"/>
</dbReference>
<keyword evidence="7" id="KW-1185">Reference proteome</keyword>
<organism evidence="8">
    <name type="scientific">Gongylonema pulchrum</name>
    <dbReference type="NCBI Taxonomy" id="637853"/>
    <lineage>
        <taxon>Eukaryota</taxon>
        <taxon>Metazoa</taxon>
        <taxon>Ecdysozoa</taxon>
        <taxon>Nematoda</taxon>
        <taxon>Chromadorea</taxon>
        <taxon>Rhabditida</taxon>
        <taxon>Spirurina</taxon>
        <taxon>Spiruromorpha</taxon>
        <taxon>Spiruroidea</taxon>
        <taxon>Gongylonematidae</taxon>
        <taxon>Gongylonema</taxon>
    </lineage>
</organism>
<dbReference type="PANTHER" id="PTHR24093">
    <property type="entry name" value="CATION TRANSPORTING ATPASE"/>
    <property type="match status" value="1"/>
</dbReference>
<evidence type="ECO:0000256" key="2">
    <source>
        <dbReference type="ARBA" id="ARBA00022692"/>
    </source>
</evidence>
<dbReference type="WBParaSite" id="GPUH_0000178601-mRNA-1">
    <property type="protein sequence ID" value="GPUH_0000178601-mRNA-1"/>
    <property type="gene ID" value="GPUH_0000178601"/>
</dbReference>
<gene>
    <name evidence="6" type="ORF">GPUH_LOCUS1782</name>
</gene>
<evidence type="ECO:0000313" key="6">
    <source>
        <dbReference type="EMBL" id="VDK30922.1"/>
    </source>
</evidence>
<keyword evidence="4" id="KW-1133">Transmembrane helix</keyword>
<dbReference type="GO" id="GO:0000166">
    <property type="term" value="F:nucleotide binding"/>
    <property type="evidence" value="ECO:0007669"/>
    <property type="project" value="InterPro"/>
</dbReference>
<sequence length="235" mass="26203">MMHDNNLVRHLDACETMGNATTICSDKTGTLTTNRMTVIQSFMLGKYFGDNDRQPSKHDLPSGFVGLLSEAIVVNCSYNTAIVQGTKPGEQDYQVGNKTECGLLGFILSIGSSYAAIREQHPEEQHVKVFTFNSSRKAMMTVIRLIENGAHTGYRVYQKGASEIVLARCSHIIVADNTVQAFDEQQHKQLMSEVIQEMAEKGLRTICVSYKDYIINSVRQASSFEVSHFFPHQAV</sequence>
<dbReference type="SUPFAM" id="SSF56784">
    <property type="entry name" value="HAD-like"/>
    <property type="match status" value="1"/>
</dbReference>
<evidence type="ECO:0000313" key="7">
    <source>
        <dbReference type="Proteomes" id="UP000271098"/>
    </source>
</evidence>